<dbReference type="Pfam" id="PF23559">
    <property type="entry name" value="WHD_DRP"/>
    <property type="match status" value="1"/>
</dbReference>
<protein>
    <recommendedName>
        <fullName evidence="11">NB-ARC domain-containing protein</fullName>
    </recommendedName>
</protein>
<feature type="compositionally biased region" description="Basic and acidic residues" evidence="4">
    <location>
        <begin position="404"/>
        <end position="417"/>
    </location>
</feature>
<dbReference type="GO" id="GO:0002758">
    <property type="term" value="P:innate immune response-activating signaling pathway"/>
    <property type="evidence" value="ECO:0007669"/>
    <property type="project" value="UniProtKB-ARBA"/>
</dbReference>
<evidence type="ECO:0000256" key="5">
    <source>
        <dbReference type="SAM" id="Phobius"/>
    </source>
</evidence>
<evidence type="ECO:0000256" key="2">
    <source>
        <dbReference type="ARBA" id="ARBA00022737"/>
    </source>
</evidence>
<feature type="compositionally biased region" description="Basic and acidic residues" evidence="4">
    <location>
        <begin position="268"/>
        <end position="304"/>
    </location>
</feature>
<evidence type="ECO:0000256" key="3">
    <source>
        <dbReference type="ARBA" id="ARBA00022821"/>
    </source>
</evidence>
<sequence length="1208" mass="138569">MASPWSIAWTGWCFLVIGWLLAPIMSLLVNKLFVYLLLSDVSRKYRRLETITVSDLERTLSSVQEQRMQRTVEGKGSRDDLKTLAKLEEHLKSAWYEAQDIMDTVEYHRAEEESIGRTSSWMRRRLDAAGACIARCFRRSCFWLGRQIDATRAATLQCAQRFYQVAAGRFVIIHGLLQHAQSSFFCRRQFRGAAATTPGPLLHISGSGASMVGTGTSISPSTSPTALEAIGLGDARSHQLGDPKPPLLRPTEEVAEEKVEEIEEEKEEKDRGEGKKEVVKEEEQENVKEEEKQHDKEEEKKKVREEENGALYRCIRSMLICLANSIAFARSYRDWSYEEVVGIKSNQRDTIAEYSLFPPFGANSLSKRIEHIENILEDTKKSNLLNQQGGCSKESSSREISINDTKKESSSRQEQIDNLDRKIERKVFGRDKELKRICETFRKRPYGHGSKPYSVLGIHGIAGSGKSTLANYVCDHEKKAGEKYFDLIMFSHVSVNFRVDKIFRDMLREISKDQQSDIKDIELQRNELMRKLKGKRFLLNGSIILVTARRDDAAAALGAQEQIAIQDIKKEEFLSLFMHHAVHGVVHDKGDFERIGKIIVEKLHRSPIAAVTVAAQLEKNRSIRFWERTANLDVLSRTMGALWWSCQQLGVDIRRCFAYCSTFPAGYKLKRDELVRIWIAHGFLSTTGNKTEEMEDVGNRYFDELVKSSFLQVRNTWGIEEITIHDLLHELAERVAGSGFFRIDDLSVFPAKDVRHLFIGSVDAAQVAETAEKNLDLGNLRTLIIDDTNTSTNGERRRHDLEKIFDRLFRRLRKVRVLIIRLGSKPKELSFPASIDQMKHLRYISFRCHLWAYETKLILPSTFSKLYQMQTIFFDPGDMSYPEGMANLIRLRHIRGWLGFPNVGRMTSLQKMDGYFLVKKERGYELKRLEQLNKLRGHLQIYGLGNVEQLNKLRGHLQIYGLGNVGGKEEAIKADLARKKRVTELTLSFGSWLFGASNRPDMEAEIFEGLCPPKDLQALAIKGYKGSRYPGWMFSGQQHPDAPTPKYLRRLVLENCSCPLASFPEDSELFMNLLKLEITFCTWDRLPENMERLVSLQSLEISGYEQNKIVLGPTLPPSLRKIRIFGSNLVLENMEHLVSLESLDICQCDKMEVLPTLPQSLEEILIVDCGVLSRTCQEEGHENWQKIQHIGRRYIWSREKLHLYYFLI</sequence>
<feature type="region of interest" description="Disordered" evidence="4">
    <location>
        <begin position="386"/>
        <end position="417"/>
    </location>
</feature>
<evidence type="ECO:0000313" key="9">
    <source>
        <dbReference type="EMBL" id="KAJ1254549.1"/>
    </source>
</evidence>
<dbReference type="SUPFAM" id="SSF52540">
    <property type="entry name" value="P-loop containing nucleoside triphosphate hydrolases"/>
    <property type="match status" value="1"/>
</dbReference>
<dbReference type="OrthoDB" id="431454at2759"/>
<dbReference type="Pfam" id="PF25019">
    <property type="entry name" value="LRR_R13L1-DRL21"/>
    <property type="match status" value="1"/>
</dbReference>
<keyword evidence="5" id="KW-0472">Membrane</keyword>
<keyword evidence="5" id="KW-1133">Transmembrane helix</keyword>
<feature type="compositionally biased region" description="Polar residues" evidence="4">
    <location>
        <begin position="386"/>
        <end position="403"/>
    </location>
</feature>
<name>A0A9W7XA31_9POAL</name>
<dbReference type="Gene3D" id="3.80.10.10">
    <property type="entry name" value="Ribonuclease Inhibitor"/>
    <property type="match status" value="1"/>
</dbReference>
<dbReference type="InterPro" id="IPR032675">
    <property type="entry name" value="LRR_dom_sf"/>
</dbReference>
<dbReference type="InterPro" id="IPR056789">
    <property type="entry name" value="LRR_R13L1-DRL21"/>
</dbReference>
<dbReference type="GO" id="GO:0042742">
    <property type="term" value="P:defense response to bacterium"/>
    <property type="evidence" value="ECO:0007669"/>
    <property type="project" value="UniProtKB-ARBA"/>
</dbReference>
<dbReference type="GO" id="GO:0009626">
    <property type="term" value="P:plant-type hypersensitive response"/>
    <property type="evidence" value="ECO:0007669"/>
    <property type="project" value="UniProtKB-ARBA"/>
</dbReference>
<gene>
    <name evidence="9" type="ORF">BS78_K034700</name>
</gene>
<feature type="compositionally biased region" description="Acidic residues" evidence="4">
    <location>
        <begin position="253"/>
        <end position="267"/>
    </location>
</feature>
<keyword evidence="5" id="KW-0812">Transmembrane</keyword>
<keyword evidence="1" id="KW-0433">Leucine-rich repeat</keyword>
<dbReference type="PANTHER" id="PTHR36766">
    <property type="entry name" value="PLANT BROAD-SPECTRUM MILDEW RESISTANCE PROTEIN RPW8"/>
    <property type="match status" value="1"/>
</dbReference>
<evidence type="ECO:0000256" key="4">
    <source>
        <dbReference type="SAM" id="MobiDB-lite"/>
    </source>
</evidence>
<comment type="caution">
    <text evidence="9">The sequence shown here is derived from an EMBL/GenBank/DDBJ whole genome shotgun (WGS) entry which is preliminary data.</text>
</comment>
<dbReference type="PRINTS" id="PR00364">
    <property type="entry name" value="DISEASERSIST"/>
</dbReference>
<evidence type="ECO:0000259" key="8">
    <source>
        <dbReference type="Pfam" id="PF25019"/>
    </source>
</evidence>
<proteinExistence type="predicted"/>
<feature type="region of interest" description="Disordered" evidence="4">
    <location>
        <begin position="235"/>
        <end position="304"/>
    </location>
</feature>
<evidence type="ECO:0000259" key="7">
    <source>
        <dbReference type="Pfam" id="PF23559"/>
    </source>
</evidence>
<evidence type="ECO:0008006" key="11">
    <source>
        <dbReference type="Google" id="ProtNLM"/>
    </source>
</evidence>
<keyword evidence="3" id="KW-0611">Plant defense</keyword>
<feature type="transmembrane region" description="Helical" evidence="5">
    <location>
        <begin position="6"/>
        <end position="38"/>
    </location>
</feature>
<dbReference type="Proteomes" id="UP001164776">
    <property type="component" value="Unassembled WGS sequence"/>
</dbReference>
<feature type="domain" description="Disease resistance protein winged helix" evidence="7">
    <location>
        <begin position="663"/>
        <end position="732"/>
    </location>
</feature>
<dbReference type="Pfam" id="PF00931">
    <property type="entry name" value="NB-ARC"/>
    <property type="match status" value="1"/>
</dbReference>
<evidence type="ECO:0000313" key="10">
    <source>
        <dbReference type="Proteomes" id="UP001164776"/>
    </source>
</evidence>
<dbReference type="EMBL" id="MU630003">
    <property type="protein sequence ID" value="KAJ1254549.1"/>
    <property type="molecule type" value="Genomic_DNA"/>
</dbReference>
<dbReference type="SUPFAM" id="SSF52058">
    <property type="entry name" value="L domain-like"/>
    <property type="match status" value="1"/>
</dbReference>
<keyword evidence="2" id="KW-0677">Repeat</keyword>
<dbReference type="PANTHER" id="PTHR36766:SF64">
    <property type="entry name" value="OS12G0206100 PROTEIN"/>
    <property type="match status" value="1"/>
</dbReference>
<evidence type="ECO:0000256" key="1">
    <source>
        <dbReference type="ARBA" id="ARBA00022614"/>
    </source>
</evidence>
<dbReference type="GO" id="GO:0043531">
    <property type="term" value="F:ADP binding"/>
    <property type="evidence" value="ECO:0007669"/>
    <property type="project" value="InterPro"/>
</dbReference>
<dbReference type="Gene3D" id="1.10.10.10">
    <property type="entry name" value="Winged helix-like DNA-binding domain superfamily/Winged helix DNA-binding domain"/>
    <property type="match status" value="1"/>
</dbReference>
<feature type="domain" description="NB-ARC" evidence="6">
    <location>
        <begin position="454"/>
        <end position="539"/>
    </location>
</feature>
<reference evidence="9 10" key="1">
    <citation type="submission" date="2022-10" db="EMBL/GenBank/DDBJ databases">
        <title>WGS assembly of Paspalum vaginatum 540-79.</title>
        <authorList>
            <person name="Sun G."/>
            <person name="Wase N."/>
            <person name="Shu S."/>
            <person name="Jenkins J."/>
            <person name="Zhou B."/>
            <person name="Torres-Rodriguez J."/>
            <person name="Chen C."/>
            <person name="Sandor L."/>
            <person name="Plott C."/>
            <person name="Yoshinga Y."/>
            <person name="Daum C."/>
            <person name="Qi P."/>
            <person name="Barry K."/>
            <person name="Lipzen A."/>
            <person name="Berry L."/>
            <person name="Pedersen C."/>
            <person name="Gottilla T."/>
            <person name="Foltz A."/>
            <person name="Yu H."/>
            <person name="O'Malley R."/>
            <person name="Zhang C."/>
            <person name="Devos K."/>
            <person name="Sigmon B."/>
            <person name="Yu B."/>
            <person name="Obata T."/>
            <person name="Schmutz J."/>
            <person name="Schnable J."/>
        </authorList>
    </citation>
    <scope>NUCLEOTIDE SEQUENCE [LARGE SCALE GENOMIC DNA]</scope>
    <source>
        <strain evidence="10">cv. 540-79</strain>
    </source>
</reference>
<feature type="domain" description="R13L1/DRL21-like LRR repeat region" evidence="8">
    <location>
        <begin position="945"/>
        <end position="1057"/>
    </location>
</feature>
<dbReference type="InterPro" id="IPR002182">
    <property type="entry name" value="NB-ARC"/>
</dbReference>
<dbReference type="InterPro" id="IPR027417">
    <property type="entry name" value="P-loop_NTPase"/>
</dbReference>
<dbReference type="InterPro" id="IPR036388">
    <property type="entry name" value="WH-like_DNA-bd_sf"/>
</dbReference>
<accession>A0A9W7XA31</accession>
<dbReference type="AlphaFoldDB" id="A0A9W7XA31"/>
<dbReference type="InterPro" id="IPR058922">
    <property type="entry name" value="WHD_DRP"/>
</dbReference>
<evidence type="ECO:0000259" key="6">
    <source>
        <dbReference type="Pfam" id="PF00931"/>
    </source>
</evidence>
<keyword evidence="10" id="KW-1185">Reference proteome</keyword>
<organism evidence="9 10">
    <name type="scientific">Paspalum vaginatum</name>
    <name type="common">seashore paspalum</name>
    <dbReference type="NCBI Taxonomy" id="158149"/>
    <lineage>
        <taxon>Eukaryota</taxon>
        <taxon>Viridiplantae</taxon>
        <taxon>Streptophyta</taxon>
        <taxon>Embryophyta</taxon>
        <taxon>Tracheophyta</taxon>
        <taxon>Spermatophyta</taxon>
        <taxon>Magnoliopsida</taxon>
        <taxon>Liliopsida</taxon>
        <taxon>Poales</taxon>
        <taxon>Poaceae</taxon>
        <taxon>PACMAD clade</taxon>
        <taxon>Panicoideae</taxon>
        <taxon>Andropogonodae</taxon>
        <taxon>Paspaleae</taxon>
        <taxon>Paspalinae</taxon>
        <taxon>Paspalum</taxon>
    </lineage>
</organism>
<dbReference type="FunFam" id="1.10.10.10:FF:000322">
    <property type="entry name" value="Probable disease resistance protein At1g63360"/>
    <property type="match status" value="1"/>
</dbReference>
<dbReference type="Gene3D" id="3.40.50.300">
    <property type="entry name" value="P-loop containing nucleotide triphosphate hydrolases"/>
    <property type="match status" value="1"/>
</dbReference>